<gene>
    <name evidence="1" type="ORF">LAZ67_1007371</name>
</gene>
<dbReference type="Gene3D" id="3.30.420.10">
    <property type="entry name" value="Ribonuclease H-like superfamily/Ribonuclease H"/>
    <property type="match status" value="1"/>
</dbReference>
<accession>A0ABY6K126</accession>
<evidence type="ECO:0000313" key="1">
    <source>
        <dbReference type="EMBL" id="UYV61996.1"/>
    </source>
</evidence>
<evidence type="ECO:0000313" key="2">
    <source>
        <dbReference type="Proteomes" id="UP001235939"/>
    </source>
</evidence>
<reference evidence="1 2" key="1">
    <citation type="submission" date="2022-01" db="EMBL/GenBank/DDBJ databases">
        <title>A chromosomal length assembly of Cordylochernes scorpioides.</title>
        <authorList>
            <person name="Zeh D."/>
            <person name="Zeh J."/>
        </authorList>
    </citation>
    <scope>NUCLEOTIDE SEQUENCE [LARGE SCALE GENOMIC DNA]</scope>
    <source>
        <strain evidence="1">IN4F17</strain>
        <tissue evidence="1">Whole Body</tissue>
    </source>
</reference>
<keyword evidence="2" id="KW-1185">Reference proteome</keyword>
<dbReference type="Proteomes" id="UP001235939">
    <property type="component" value="Chromosome 01"/>
</dbReference>
<dbReference type="EMBL" id="CP092863">
    <property type="protein sequence ID" value="UYV61996.1"/>
    <property type="molecule type" value="Genomic_DNA"/>
</dbReference>
<sequence length="258" mass="29531">MTSALVERCIRRMALAAPQFTLSPFFRKCRTLSILQYRPEALYIGRQRSSLMVPIYPKAQTPTFAILSGRATLTAEWSSVVFLDEYRFCFSNDSHRGTIAYDNRSPLIHIEDTMTAQRYMDDVLRWYQCHFLQDNARPQTARISQHALHETSLLPPCPPVSPDLSPIEHVWGLIGRRFRALPQLYSEDELGLMVDRELAAIPQDTILIKLKRVAIDYAPKMATNVHKLPALDRDEYRMLPVHCKGRKASHGTHIGIQG</sequence>
<organism evidence="1 2">
    <name type="scientific">Cordylochernes scorpioides</name>
    <dbReference type="NCBI Taxonomy" id="51811"/>
    <lineage>
        <taxon>Eukaryota</taxon>
        <taxon>Metazoa</taxon>
        <taxon>Ecdysozoa</taxon>
        <taxon>Arthropoda</taxon>
        <taxon>Chelicerata</taxon>
        <taxon>Arachnida</taxon>
        <taxon>Pseudoscorpiones</taxon>
        <taxon>Cheliferoidea</taxon>
        <taxon>Chernetidae</taxon>
        <taxon>Cordylochernes</taxon>
    </lineage>
</organism>
<dbReference type="InterPro" id="IPR036397">
    <property type="entry name" value="RNaseH_sf"/>
</dbReference>
<proteinExistence type="predicted"/>
<protein>
    <submittedName>
        <fullName evidence="1">Uncharacterized protein</fullName>
    </submittedName>
</protein>
<name>A0ABY6K126_9ARAC</name>